<evidence type="ECO:0000256" key="16">
    <source>
        <dbReference type="RuleBase" id="RU362094"/>
    </source>
</evidence>
<evidence type="ECO:0000256" key="1">
    <source>
        <dbReference type="ARBA" id="ARBA00000185"/>
    </source>
</evidence>
<dbReference type="EC" id="5.6.2.2" evidence="5 16"/>
<dbReference type="CDD" id="cd16930">
    <property type="entry name" value="HATPase_TopII-like"/>
    <property type="match status" value="1"/>
</dbReference>
<dbReference type="InterPro" id="IPR036890">
    <property type="entry name" value="HATPase_C_sf"/>
</dbReference>
<dbReference type="Pfam" id="PF00521">
    <property type="entry name" value="DNA_topoisoIV"/>
    <property type="match status" value="1"/>
</dbReference>
<comment type="subunit">
    <text evidence="16">Homodimer.</text>
</comment>
<evidence type="ECO:0000256" key="5">
    <source>
        <dbReference type="ARBA" id="ARBA00012895"/>
    </source>
</evidence>
<evidence type="ECO:0000256" key="6">
    <source>
        <dbReference type="ARBA" id="ARBA00019635"/>
    </source>
</evidence>
<dbReference type="FunFam" id="3.30.565.10:FF:000004">
    <property type="entry name" value="DNA topoisomerase 2"/>
    <property type="match status" value="1"/>
</dbReference>
<comment type="cofactor">
    <cofactor evidence="2">
        <name>Ca(2+)</name>
        <dbReference type="ChEBI" id="CHEBI:29108"/>
    </cofactor>
</comment>
<dbReference type="GO" id="GO:0000795">
    <property type="term" value="C:synaptonemal complex"/>
    <property type="evidence" value="ECO:0007669"/>
    <property type="project" value="EnsemblFungi"/>
</dbReference>
<keyword evidence="13 15" id="KW-0413">Isomerase</keyword>
<name>W6MU72_9ASCO</name>
<evidence type="ECO:0000259" key="19">
    <source>
        <dbReference type="PROSITE" id="PS52040"/>
    </source>
</evidence>
<dbReference type="Gene3D" id="3.30.565.10">
    <property type="entry name" value="Histidine kinase-like ATPase, C-terminal domain"/>
    <property type="match status" value="1"/>
</dbReference>
<comment type="similarity">
    <text evidence="4 16">Belongs to the type II topoisomerase family.</text>
</comment>
<comment type="cofactor">
    <cofactor evidence="3">
        <name>Mg(2+)</name>
        <dbReference type="ChEBI" id="CHEBI:18420"/>
    </cofactor>
</comment>
<dbReference type="FunFam" id="3.90.199.10:FF:000002">
    <property type="entry name" value="DNA topoisomerase 2"/>
    <property type="match status" value="1"/>
</dbReference>
<dbReference type="Gene3D" id="3.40.50.670">
    <property type="match status" value="1"/>
</dbReference>
<dbReference type="InterPro" id="IPR034157">
    <property type="entry name" value="TOPRIM_TopoII"/>
</dbReference>
<dbReference type="PRINTS" id="PR01158">
    <property type="entry name" value="TOPISMRASEII"/>
</dbReference>
<sequence length="1454" mass="163163">MLLRTRLVCNTFQLAKRNFFLTQNIFNSSTIMDSDFVDSGDEDFAPVVSSKTSTAKTAGPPKKPLSNAQNKANMGPAKKVSENSQKYQKLSQLDHVLLRPDTYVGSVESFQSEQWVISDEEPVSMERKVVSVVPGLFKIFDEILVNAADNKIRDPTMTRIDVVIDAENNLIEVKNDGKGIPVEIHEEEKIYIPELIFGHLLTSSNYDDDEKKVTGGRNGYGAKLCNIFSTSFTIETADKQSGKVYKQTWSNNMSSHTKPKITAMKTAKEYTKISFNPDLSKFGMERLDADILGVLRRRVYDICGSVRGIKVYLDGKLIKISNFSKYVEMYVKSLEATKVQFTEVKEEGALTPPPSSSPTIVYQVINDRWEIAFSLSDGTFNQVSFVNSIATTAGGTHVNLIADMLVDKIIEQTKKKNKRAMIKPFQVRNNMFLFINCLIENPAFTSQTKEQLTTRPSQFGGKKMELPDEFVKKVLKSGIVDSVLDIAAANADKALKKGDGSRKSRVTGYPKLEDANKAGTKDGHKCTLILTEGDSAHALAVAGLAVVGRDFYGCYPLRGKMLNVREATVDQIMKNAEISAIKQIMGLQHKKKYDTSNINTLRYGRIMIMTDQDHDGSHIKGLIINFLESSFPGLLSVPGFLIEFITPIVKITMLTGPEKGKVIPFYNMPEYEEWRDNIGNTYSYKQKYYKGLGTSSPAEMREYFGMLDKHLKHFHELQPPDVGLIELAFSKKKADDRKEWLRGFQPGTFLDPDLQVIPISEFINKELILFSMADNIRSIPSVLDGFKPSQRKILYGCYKRNLSSEIKVSQLAGYIGEHTGYHHGDASLIQSIVGLAQDFVGSNNMNLLMPLGGFGTRGSGGKDASAARYIYTELASITKKVFNPKDNPLLTYLQDDEQTVEPEWYIPIIPMILVNGAEGIGTGWSSNIPSYNPADIIDNIRRLLDDEELEEMVPWYRGWEGDIIKLSPDKYKVEGKIEQIDESTVEISELPIKMWTVTMKEYLLQGLAGTEKQKPWIKDMQEQHGVGIKFVITLTQEEMAKSLAMGLKERFKLVTSLSTANMVAFDANGRIKKYNDVKDILKDYYNVRLHFYQLRKDHMVEQFSNQLEKLSAQARFIKLIIDRELVVSNKKKKDLVAELQSLKFPSFDKNGAPVKAISRDDSESDEEDIVDADTSIIHKAVTASSSYDYLLGLPIWSLTRERYEKLLAQKIEKENELTTLLALSAKDLWKVDLHDLREAWDKLLEDDLQRRLSGVADIVTKKKRARKTKAKKEDDDDDDFAPNKKKVKTSAAPKTKAKTNDVLPPSLTAPKQENDIFSSAIFGSPIRVDLSDAEDDMALDDSFSKFDDVVKASAFPSKASKDEVKAKPATKKVLKKVLVKPNSIPAKKAPPKKAKILDDEDELSHVPVVVPAKNVPKRAAAKKAVKLVDSDEEMDSVSESQPESDYDDESEFSE</sequence>
<dbReference type="Gene3D" id="3.30.230.10">
    <property type="match status" value="1"/>
</dbReference>
<dbReference type="STRING" id="1382522.W6MU72"/>
<gene>
    <name evidence="20" type="ORF">KUCA_T00001445001</name>
</gene>
<dbReference type="PANTHER" id="PTHR10169:SF38">
    <property type="entry name" value="DNA TOPOISOMERASE 2"/>
    <property type="match status" value="1"/>
</dbReference>
<protein>
    <recommendedName>
        <fullName evidence="6 16">DNA topoisomerase 2</fullName>
        <ecNumber evidence="5 16">5.6.2.2</ecNumber>
    </recommendedName>
</protein>
<keyword evidence="11 15" id="KW-0799">Topoisomerase</keyword>
<organism evidence="20 21">
    <name type="scientific">Kuraishia capsulata CBS 1993</name>
    <dbReference type="NCBI Taxonomy" id="1382522"/>
    <lineage>
        <taxon>Eukaryota</taxon>
        <taxon>Fungi</taxon>
        <taxon>Dikarya</taxon>
        <taxon>Ascomycota</taxon>
        <taxon>Saccharomycotina</taxon>
        <taxon>Pichiomycetes</taxon>
        <taxon>Pichiales</taxon>
        <taxon>Pichiaceae</taxon>
        <taxon>Kuraishia</taxon>
    </lineage>
</organism>
<dbReference type="HOGENOM" id="CLU_001935_1_1_1"/>
<evidence type="ECO:0000259" key="18">
    <source>
        <dbReference type="PROSITE" id="PS50880"/>
    </source>
</evidence>
<dbReference type="GO" id="GO:0000712">
    <property type="term" value="P:resolution of meiotic recombination intermediates"/>
    <property type="evidence" value="ECO:0007669"/>
    <property type="project" value="TreeGrafter"/>
</dbReference>
<dbReference type="InterPro" id="IPR013760">
    <property type="entry name" value="Topo_IIA-like_dom_sf"/>
</dbReference>
<keyword evidence="12 15" id="KW-0238">DNA-binding</keyword>
<evidence type="ECO:0000256" key="14">
    <source>
        <dbReference type="ARBA" id="ARBA00053943"/>
    </source>
</evidence>
<dbReference type="Gene3D" id="3.90.199.10">
    <property type="entry name" value="Topoisomerase II, domain 5"/>
    <property type="match status" value="1"/>
</dbReference>
<evidence type="ECO:0000313" key="20">
    <source>
        <dbReference type="EMBL" id="CDK25475.1"/>
    </source>
</evidence>
<dbReference type="Proteomes" id="UP000019384">
    <property type="component" value="Unassembled WGS sequence"/>
</dbReference>
<comment type="catalytic activity">
    <reaction evidence="1 15 16">
        <text>ATP-dependent breakage, passage and rejoining of double-stranded DNA.</text>
        <dbReference type="EC" id="5.6.2.2"/>
    </reaction>
</comment>
<dbReference type="PRINTS" id="PR00418">
    <property type="entry name" value="TPI2FAMILY"/>
</dbReference>
<dbReference type="InterPro" id="IPR020568">
    <property type="entry name" value="Ribosomal_Su5_D2-typ_SF"/>
</dbReference>
<dbReference type="FunFam" id="3.30.1360.40:FF:000003">
    <property type="entry name" value="DNA topoisomerase 2"/>
    <property type="match status" value="1"/>
</dbReference>
<dbReference type="InterPro" id="IPR006171">
    <property type="entry name" value="TOPRIM_dom"/>
</dbReference>
<feature type="active site" description="O-(5'-phospho-DNA)-tyrosine intermediate" evidence="15">
    <location>
        <position position="869"/>
    </location>
</feature>
<dbReference type="GO" id="GO:0034080">
    <property type="term" value="P:CENP-A containing chromatin assembly"/>
    <property type="evidence" value="ECO:0007669"/>
    <property type="project" value="EnsemblFungi"/>
</dbReference>
<dbReference type="SMART" id="SM00434">
    <property type="entry name" value="TOP4c"/>
    <property type="match status" value="1"/>
</dbReference>
<dbReference type="GO" id="GO:0042802">
    <property type="term" value="F:identical protein binding"/>
    <property type="evidence" value="ECO:0007669"/>
    <property type="project" value="EnsemblFungi"/>
</dbReference>
<dbReference type="GO" id="GO:0006271">
    <property type="term" value="P:DNA strand elongation involved in DNA replication"/>
    <property type="evidence" value="ECO:0007669"/>
    <property type="project" value="EnsemblFungi"/>
</dbReference>
<reference evidence="20" key="2">
    <citation type="submission" date="2014-02" db="EMBL/GenBank/DDBJ databases">
        <title>Complete DNA sequence of /Kuraishia capsulata/ illustrates novel genomic features among budding yeasts (/Saccharomycotina/).</title>
        <authorList>
            <person name="Morales L."/>
            <person name="Noel B."/>
            <person name="Porcel B."/>
            <person name="Marcet-Houben M."/>
            <person name="Hullo M-F."/>
            <person name="Sacerdot C."/>
            <person name="Tekaia F."/>
            <person name="Leh-Louis V."/>
            <person name="Despons L."/>
            <person name="Khanna V."/>
            <person name="Aury J-M."/>
            <person name="Barbe V."/>
            <person name="Couloux A."/>
            <person name="Labadie K."/>
            <person name="Pelletier E."/>
            <person name="Souciet J-L."/>
            <person name="Boekhout T."/>
            <person name="Gabaldon T."/>
            <person name="Wincker P."/>
            <person name="Dujon B."/>
        </authorList>
    </citation>
    <scope>NUCLEOTIDE SEQUENCE</scope>
    <source>
        <strain evidence="20">CBS 1993</strain>
    </source>
</reference>
<dbReference type="InterPro" id="IPR013757">
    <property type="entry name" value="Topo_IIA_A_a_sf"/>
</dbReference>
<evidence type="ECO:0000256" key="17">
    <source>
        <dbReference type="SAM" id="MobiDB-lite"/>
    </source>
</evidence>
<evidence type="ECO:0000256" key="10">
    <source>
        <dbReference type="ARBA" id="ARBA00022842"/>
    </source>
</evidence>
<dbReference type="Gene3D" id="3.30.1490.30">
    <property type="match status" value="1"/>
</dbReference>
<dbReference type="CDD" id="cd03481">
    <property type="entry name" value="TopoIIA_Trans_ScTopoIIA"/>
    <property type="match status" value="1"/>
</dbReference>
<dbReference type="GO" id="GO:0006265">
    <property type="term" value="P:DNA topological change"/>
    <property type="evidence" value="ECO:0007669"/>
    <property type="project" value="UniProtKB-UniRule"/>
</dbReference>
<dbReference type="GO" id="GO:0000819">
    <property type="term" value="P:sister chromatid segregation"/>
    <property type="evidence" value="ECO:0007669"/>
    <property type="project" value="TreeGrafter"/>
</dbReference>
<dbReference type="SUPFAM" id="SSF54211">
    <property type="entry name" value="Ribosomal protein S5 domain 2-like"/>
    <property type="match status" value="1"/>
</dbReference>
<accession>W6MU72</accession>
<evidence type="ECO:0000256" key="7">
    <source>
        <dbReference type="ARBA" id="ARBA00022723"/>
    </source>
</evidence>
<dbReference type="GO" id="GO:0009303">
    <property type="term" value="P:rRNA transcription"/>
    <property type="evidence" value="ECO:0007669"/>
    <property type="project" value="EnsemblFungi"/>
</dbReference>
<dbReference type="InterPro" id="IPR003594">
    <property type="entry name" value="HATPase_dom"/>
</dbReference>
<dbReference type="SMART" id="SM00433">
    <property type="entry name" value="TOP2c"/>
    <property type="match status" value="1"/>
</dbReference>
<feature type="region of interest" description="Disordered" evidence="17">
    <location>
        <begin position="48"/>
        <end position="82"/>
    </location>
</feature>
<dbReference type="GO" id="GO:0000722">
    <property type="term" value="P:telomere maintenance via recombination"/>
    <property type="evidence" value="ECO:0007669"/>
    <property type="project" value="EnsemblFungi"/>
</dbReference>
<dbReference type="FunFam" id="3.30.1490.30:FF:000001">
    <property type="entry name" value="DNA topoisomerase 2"/>
    <property type="match status" value="1"/>
</dbReference>
<dbReference type="CDD" id="cd03365">
    <property type="entry name" value="TOPRIM_TopoIIA"/>
    <property type="match status" value="1"/>
</dbReference>
<evidence type="ECO:0000256" key="15">
    <source>
        <dbReference type="PROSITE-ProRule" id="PRU01384"/>
    </source>
</evidence>
<dbReference type="OrthoDB" id="276498at2759"/>
<dbReference type="Gene3D" id="3.30.1360.40">
    <property type="match status" value="1"/>
</dbReference>
<dbReference type="PROSITE" id="PS00177">
    <property type="entry name" value="TOPOISOMERASE_II"/>
    <property type="match status" value="1"/>
</dbReference>
<dbReference type="InterPro" id="IPR013506">
    <property type="entry name" value="Topo_IIA_bsu_dom2"/>
</dbReference>
<keyword evidence="8 16" id="KW-0547">Nucleotide-binding</keyword>
<feature type="region of interest" description="Disordered" evidence="17">
    <location>
        <begin position="1418"/>
        <end position="1454"/>
    </location>
</feature>
<keyword evidence="7" id="KW-0479">Metal-binding</keyword>
<evidence type="ECO:0000313" key="21">
    <source>
        <dbReference type="Proteomes" id="UP000019384"/>
    </source>
</evidence>
<evidence type="ECO:0000256" key="9">
    <source>
        <dbReference type="ARBA" id="ARBA00022840"/>
    </source>
</evidence>
<dbReference type="InterPro" id="IPR014721">
    <property type="entry name" value="Ribsml_uS5_D2-typ_fold_subgr"/>
</dbReference>
<dbReference type="InterPro" id="IPR013759">
    <property type="entry name" value="Topo_IIA_B_C"/>
</dbReference>
<dbReference type="SUPFAM" id="SSF55874">
    <property type="entry name" value="ATPase domain of HSP90 chaperone/DNA topoisomerase II/histidine kinase"/>
    <property type="match status" value="1"/>
</dbReference>
<evidence type="ECO:0000256" key="2">
    <source>
        <dbReference type="ARBA" id="ARBA00001913"/>
    </source>
</evidence>
<dbReference type="RefSeq" id="XP_022457487.1">
    <property type="nucleotide sequence ID" value="XM_022603624.1"/>
</dbReference>
<dbReference type="GeneID" id="34518875"/>
<keyword evidence="10" id="KW-0460">Magnesium</keyword>
<dbReference type="Pfam" id="PF01751">
    <property type="entry name" value="Toprim"/>
    <property type="match status" value="1"/>
</dbReference>
<dbReference type="GO" id="GO:0097046">
    <property type="term" value="P:replication fork progression beyond termination site"/>
    <property type="evidence" value="ECO:0007669"/>
    <property type="project" value="EnsemblFungi"/>
</dbReference>
<dbReference type="PROSITE" id="PS52040">
    <property type="entry name" value="TOPO_IIA"/>
    <property type="match status" value="1"/>
</dbReference>
<dbReference type="Pfam" id="PF02518">
    <property type="entry name" value="HATPase_c"/>
    <property type="match status" value="1"/>
</dbReference>
<dbReference type="InterPro" id="IPR031660">
    <property type="entry name" value="TOPRIM_C"/>
</dbReference>
<evidence type="ECO:0000256" key="11">
    <source>
        <dbReference type="ARBA" id="ARBA00023029"/>
    </source>
</evidence>
<dbReference type="InterPro" id="IPR001241">
    <property type="entry name" value="Topo_IIA"/>
</dbReference>
<dbReference type="GO" id="GO:0046872">
    <property type="term" value="F:metal ion binding"/>
    <property type="evidence" value="ECO:0007669"/>
    <property type="project" value="UniProtKB-KW"/>
</dbReference>
<evidence type="ECO:0000256" key="13">
    <source>
        <dbReference type="ARBA" id="ARBA00023235"/>
    </source>
</evidence>
<dbReference type="Pfam" id="PF16898">
    <property type="entry name" value="TOPRIM_C"/>
    <property type="match status" value="1"/>
</dbReference>
<feature type="domain" description="Toprim" evidence="18">
    <location>
        <begin position="526"/>
        <end position="642"/>
    </location>
</feature>
<dbReference type="InterPro" id="IPR018522">
    <property type="entry name" value="TopoIIA_CS"/>
</dbReference>
<dbReference type="GO" id="GO:0005524">
    <property type="term" value="F:ATP binding"/>
    <property type="evidence" value="ECO:0007669"/>
    <property type="project" value="UniProtKB-UniRule"/>
</dbReference>
<comment type="function">
    <text evidence="14 16">Control of topological states of DNA by transient breakage and subsequent rejoining of DNA strands. Topoisomerase II makes double-strand breaks.</text>
</comment>
<dbReference type="InterPro" id="IPR002205">
    <property type="entry name" value="Topo_IIA_dom_A"/>
</dbReference>
<dbReference type="SMART" id="SM00387">
    <property type="entry name" value="HATPase_c"/>
    <property type="match status" value="1"/>
</dbReference>
<dbReference type="InterPro" id="IPR050634">
    <property type="entry name" value="DNA_Topoisomerase_II"/>
</dbReference>
<reference evidence="20" key="1">
    <citation type="submission" date="2013-12" db="EMBL/GenBank/DDBJ databases">
        <authorList>
            <person name="Genoscope - CEA"/>
        </authorList>
    </citation>
    <scope>NUCLEOTIDE SEQUENCE</scope>
    <source>
        <strain evidence="20">CBS 1993</strain>
    </source>
</reference>
<dbReference type="GO" id="GO:0097047">
    <property type="term" value="C:DNA replication termination region"/>
    <property type="evidence" value="ECO:0007669"/>
    <property type="project" value="EnsemblFungi"/>
</dbReference>
<evidence type="ECO:0000256" key="8">
    <source>
        <dbReference type="ARBA" id="ARBA00022741"/>
    </source>
</evidence>
<keyword evidence="21" id="KW-1185">Reference proteome</keyword>
<feature type="domain" description="Topo IIA-type catalytic" evidence="19">
    <location>
        <begin position="779"/>
        <end position="1233"/>
    </location>
</feature>
<feature type="region of interest" description="Disordered" evidence="17">
    <location>
        <begin position="1266"/>
        <end position="1309"/>
    </location>
</feature>
<evidence type="ECO:0000256" key="12">
    <source>
        <dbReference type="ARBA" id="ARBA00023125"/>
    </source>
</evidence>
<evidence type="ECO:0000256" key="3">
    <source>
        <dbReference type="ARBA" id="ARBA00001946"/>
    </source>
</evidence>
<proteinExistence type="inferred from homology"/>
<dbReference type="InterPro" id="IPR001154">
    <property type="entry name" value="TopoII_euk"/>
</dbReference>
<dbReference type="EMBL" id="HG793126">
    <property type="protein sequence ID" value="CDK25475.1"/>
    <property type="molecule type" value="Genomic_DNA"/>
</dbReference>
<dbReference type="PROSITE" id="PS50880">
    <property type="entry name" value="TOPRIM"/>
    <property type="match status" value="1"/>
</dbReference>
<dbReference type="FunFam" id="3.30.230.10:FF:000008">
    <property type="entry name" value="DNA topoisomerase 2"/>
    <property type="match status" value="1"/>
</dbReference>
<dbReference type="Gene3D" id="1.10.268.10">
    <property type="entry name" value="Topoisomerase, domain 3"/>
    <property type="match status" value="1"/>
</dbReference>
<dbReference type="SUPFAM" id="SSF56719">
    <property type="entry name" value="Type II DNA topoisomerase"/>
    <property type="match status" value="1"/>
</dbReference>
<dbReference type="Pfam" id="PF00204">
    <property type="entry name" value="DNA_gyraseB"/>
    <property type="match status" value="1"/>
</dbReference>
<dbReference type="GO" id="GO:0000019">
    <property type="term" value="P:regulation of mitotic recombination"/>
    <property type="evidence" value="ECO:0007669"/>
    <property type="project" value="EnsemblFungi"/>
</dbReference>
<evidence type="ECO:0000256" key="4">
    <source>
        <dbReference type="ARBA" id="ARBA00011080"/>
    </source>
</evidence>
<dbReference type="FunFam" id="3.40.50.670:FF:000001">
    <property type="entry name" value="DNA topoisomerase 2"/>
    <property type="match status" value="2"/>
</dbReference>
<dbReference type="CDD" id="cd00187">
    <property type="entry name" value="TOP4c"/>
    <property type="match status" value="1"/>
</dbReference>
<keyword evidence="9 16" id="KW-0067">ATP-binding</keyword>
<dbReference type="PANTHER" id="PTHR10169">
    <property type="entry name" value="DNA TOPOISOMERASE/GYRASE"/>
    <property type="match status" value="1"/>
</dbReference>
<feature type="compositionally biased region" description="Acidic residues" evidence="17">
    <location>
        <begin position="1430"/>
        <end position="1454"/>
    </location>
</feature>
<dbReference type="GO" id="GO:0003677">
    <property type="term" value="F:DNA binding"/>
    <property type="evidence" value="ECO:0007669"/>
    <property type="project" value="UniProtKB-UniRule"/>
</dbReference>
<dbReference type="GO" id="GO:0003918">
    <property type="term" value="F:DNA topoisomerase type II (double strand cut, ATP-hydrolyzing) activity"/>
    <property type="evidence" value="ECO:0007669"/>
    <property type="project" value="UniProtKB-UniRule"/>
</dbReference>
<dbReference type="InterPro" id="IPR013758">
    <property type="entry name" value="Topo_IIA_A/C_ab"/>
</dbReference>